<dbReference type="AlphaFoldDB" id="A0A2J7RLI6"/>
<dbReference type="Proteomes" id="UP000235965">
    <property type="component" value="Unassembled WGS sequence"/>
</dbReference>
<proteinExistence type="predicted"/>
<evidence type="ECO:0000313" key="2">
    <source>
        <dbReference type="EMBL" id="PNF41698.1"/>
    </source>
</evidence>
<comment type="caution">
    <text evidence="2">The sequence shown here is derived from an EMBL/GenBank/DDBJ whole genome shotgun (WGS) entry which is preliminary data.</text>
</comment>
<feature type="compositionally biased region" description="Basic and acidic residues" evidence="1">
    <location>
        <begin position="1"/>
        <end position="10"/>
    </location>
</feature>
<protein>
    <submittedName>
        <fullName evidence="2">Uncharacterized protein</fullName>
    </submittedName>
</protein>
<accession>A0A2J7RLI6</accession>
<sequence>MKMYSDRNEDQEAAMSEFHKDMQVDGEGCGRGNYTDEDQQFVSGGEAVESVFPKTIQRSVSYEGEYQREMQTCELNTNEVLASVSGGGTVKSKFNKSVETNVKLWGILTGEGDED</sequence>
<dbReference type="InParanoid" id="A0A2J7RLI6"/>
<dbReference type="EMBL" id="NEVH01002684">
    <property type="protein sequence ID" value="PNF41698.1"/>
    <property type="molecule type" value="Genomic_DNA"/>
</dbReference>
<evidence type="ECO:0000313" key="3">
    <source>
        <dbReference type="Proteomes" id="UP000235965"/>
    </source>
</evidence>
<name>A0A2J7RLI6_9NEOP</name>
<gene>
    <name evidence="2" type="ORF">B7P43_G03451</name>
</gene>
<evidence type="ECO:0000256" key="1">
    <source>
        <dbReference type="SAM" id="MobiDB-lite"/>
    </source>
</evidence>
<reference evidence="2 3" key="1">
    <citation type="submission" date="2017-12" db="EMBL/GenBank/DDBJ databases">
        <title>Hemimetabolous genomes reveal molecular basis of termite eusociality.</title>
        <authorList>
            <person name="Harrison M.C."/>
            <person name="Jongepier E."/>
            <person name="Robertson H.M."/>
            <person name="Arning N."/>
            <person name="Bitard-Feildel T."/>
            <person name="Chao H."/>
            <person name="Childers C.P."/>
            <person name="Dinh H."/>
            <person name="Doddapaneni H."/>
            <person name="Dugan S."/>
            <person name="Gowin J."/>
            <person name="Greiner C."/>
            <person name="Han Y."/>
            <person name="Hu H."/>
            <person name="Hughes D.S.T."/>
            <person name="Huylmans A.-K."/>
            <person name="Kemena C."/>
            <person name="Kremer L.P.M."/>
            <person name="Lee S.L."/>
            <person name="Lopez-Ezquerra A."/>
            <person name="Mallet L."/>
            <person name="Monroy-Kuhn J.M."/>
            <person name="Moser A."/>
            <person name="Murali S.C."/>
            <person name="Muzny D.M."/>
            <person name="Otani S."/>
            <person name="Piulachs M.-D."/>
            <person name="Poelchau M."/>
            <person name="Qu J."/>
            <person name="Schaub F."/>
            <person name="Wada-Katsumata A."/>
            <person name="Worley K.C."/>
            <person name="Xie Q."/>
            <person name="Ylla G."/>
            <person name="Poulsen M."/>
            <person name="Gibbs R.A."/>
            <person name="Schal C."/>
            <person name="Richards S."/>
            <person name="Belles X."/>
            <person name="Korb J."/>
            <person name="Bornberg-Bauer E."/>
        </authorList>
    </citation>
    <scope>NUCLEOTIDE SEQUENCE [LARGE SCALE GENOMIC DNA]</scope>
    <source>
        <tissue evidence="2">Whole body</tissue>
    </source>
</reference>
<organism evidence="2 3">
    <name type="scientific">Cryptotermes secundus</name>
    <dbReference type="NCBI Taxonomy" id="105785"/>
    <lineage>
        <taxon>Eukaryota</taxon>
        <taxon>Metazoa</taxon>
        <taxon>Ecdysozoa</taxon>
        <taxon>Arthropoda</taxon>
        <taxon>Hexapoda</taxon>
        <taxon>Insecta</taxon>
        <taxon>Pterygota</taxon>
        <taxon>Neoptera</taxon>
        <taxon>Polyneoptera</taxon>
        <taxon>Dictyoptera</taxon>
        <taxon>Blattodea</taxon>
        <taxon>Blattoidea</taxon>
        <taxon>Termitoidae</taxon>
        <taxon>Kalotermitidae</taxon>
        <taxon>Cryptotermitinae</taxon>
        <taxon>Cryptotermes</taxon>
    </lineage>
</organism>
<keyword evidence="3" id="KW-1185">Reference proteome</keyword>
<feature type="region of interest" description="Disordered" evidence="1">
    <location>
        <begin position="1"/>
        <end position="38"/>
    </location>
</feature>